<dbReference type="Proteomes" id="UP000664534">
    <property type="component" value="Unassembled WGS sequence"/>
</dbReference>
<evidence type="ECO:0000313" key="2">
    <source>
        <dbReference type="Proteomes" id="UP000664534"/>
    </source>
</evidence>
<reference evidence="1" key="1">
    <citation type="submission" date="2021-03" db="EMBL/GenBank/DDBJ databases">
        <authorList>
            <person name="Tagirdzhanova G."/>
        </authorList>
    </citation>
    <scope>NUCLEOTIDE SEQUENCE</scope>
</reference>
<keyword evidence="2" id="KW-1185">Reference proteome</keyword>
<organism evidence="1 2">
    <name type="scientific">Imshaugia aleurites</name>
    <dbReference type="NCBI Taxonomy" id="172621"/>
    <lineage>
        <taxon>Eukaryota</taxon>
        <taxon>Fungi</taxon>
        <taxon>Dikarya</taxon>
        <taxon>Ascomycota</taxon>
        <taxon>Pezizomycotina</taxon>
        <taxon>Lecanoromycetes</taxon>
        <taxon>OSLEUM clade</taxon>
        <taxon>Lecanoromycetidae</taxon>
        <taxon>Lecanorales</taxon>
        <taxon>Lecanorineae</taxon>
        <taxon>Parmeliaceae</taxon>
        <taxon>Imshaugia</taxon>
    </lineage>
</organism>
<protein>
    <submittedName>
        <fullName evidence="1">Uncharacterized protein</fullName>
    </submittedName>
</protein>
<proteinExistence type="predicted"/>
<evidence type="ECO:0000313" key="1">
    <source>
        <dbReference type="EMBL" id="CAF9924699.1"/>
    </source>
</evidence>
<sequence>MLEQQQDKLVNALQELYDRNLNGRAWPGPPLQKTVKGIPLTHDILDRLGLLKLDDQGNYETFEEDTNVLRQKMIKEEEHAYPTPNTSKSDFSPVSPNFESFISRPFASDKVLPVRLFQPTPPMHSPKEDSSMTFTESTLDLGTSMNLDPVSLQAPCQTWMQSTSRYMPEMDYNYDVALSYNGMGLMQAKDSPCLPMYDDDMGPLGLGSISS</sequence>
<name>A0A8H3ISP1_9LECA</name>
<dbReference type="AlphaFoldDB" id="A0A8H3ISP1"/>
<comment type="caution">
    <text evidence="1">The sequence shown here is derived from an EMBL/GenBank/DDBJ whole genome shotgun (WGS) entry which is preliminary data.</text>
</comment>
<dbReference type="EMBL" id="CAJPDT010000037">
    <property type="protein sequence ID" value="CAF9924699.1"/>
    <property type="molecule type" value="Genomic_DNA"/>
</dbReference>
<gene>
    <name evidence="1" type="ORF">IMSHALPRED_006269</name>
</gene>
<accession>A0A8H3ISP1</accession>
<dbReference type="OrthoDB" id="4151048at2759"/>